<keyword evidence="2 3" id="KW-0378">Hydrolase</keyword>
<evidence type="ECO:0000256" key="1">
    <source>
        <dbReference type="ARBA" id="ARBA00005964"/>
    </source>
</evidence>
<accession>A0ABR3EU49</accession>
<reference evidence="5 6" key="1">
    <citation type="submission" date="2024-02" db="EMBL/GenBank/DDBJ databases">
        <title>A draft genome for the cacao thread blight pathogen Marasmius crinis-equi.</title>
        <authorList>
            <person name="Cohen S.P."/>
            <person name="Baruah I.K."/>
            <person name="Amoako-Attah I."/>
            <person name="Bukari Y."/>
            <person name="Meinhardt L.W."/>
            <person name="Bailey B.A."/>
        </authorList>
    </citation>
    <scope>NUCLEOTIDE SEQUENCE [LARGE SCALE GENOMIC DNA]</scope>
    <source>
        <strain evidence="5 6">GH-76</strain>
    </source>
</reference>
<comment type="caution">
    <text evidence="5">The sequence shown here is derived from an EMBL/GenBank/DDBJ whole genome shotgun (WGS) entry which is preliminary data.</text>
</comment>
<dbReference type="EC" id="3.1.1.-" evidence="3"/>
<proteinExistence type="inferred from homology"/>
<dbReference type="InterPro" id="IPR029058">
    <property type="entry name" value="AB_hydrolase_fold"/>
</dbReference>
<sequence length="421" mass="46093">MNYRLNIFGFALSEPLRINKSLNVGLKDQRLALEWVQKNIDFFGGDPGHVTIFGQSSGALSVTLQILAYGGSKPLPFHAGIIESTALEAGSTSNVTIDTFNAVAKLAGCDVDNNPQSDASLECLRSLPFEELLNITITQHDSTADSNDGDTYLPAVDDDFLPLASSELTVKGMFPKVPVIIGWTAQDATFFTHFDIATPSDTRDFIHLFFPDLTNTTLSTLLSLYPSSDFAPDPAANLTTEFYRSAQIFRDILFTCPSFLFGHAMAKKYWADDDSEVPSVYYYEQNQIVSMSGVIPPGLGVVHTAELAYVFGNFSAWNSTGGIHPTPDDFELQRRQSRSWSGFASRGEPTLDDHETLEGWTPAYGGAGDGQFDANLYVVGGQDAGISRLDGNGAKSHVSSQQLRERCEFLNREDVIAELKY</sequence>
<dbReference type="Pfam" id="PF00135">
    <property type="entry name" value="COesterase"/>
    <property type="match status" value="1"/>
</dbReference>
<organism evidence="5 6">
    <name type="scientific">Marasmius crinis-equi</name>
    <dbReference type="NCBI Taxonomy" id="585013"/>
    <lineage>
        <taxon>Eukaryota</taxon>
        <taxon>Fungi</taxon>
        <taxon>Dikarya</taxon>
        <taxon>Basidiomycota</taxon>
        <taxon>Agaricomycotina</taxon>
        <taxon>Agaricomycetes</taxon>
        <taxon>Agaricomycetidae</taxon>
        <taxon>Agaricales</taxon>
        <taxon>Marasmiineae</taxon>
        <taxon>Marasmiaceae</taxon>
        <taxon>Marasmius</taxon>
    </lineage>
</organism>
<gene>
    <name evidence="5" type="ORF">V5O48_015598</name>
</gene>
<comment type="similarity">
    <text evidence="1 3">Belongs to the type-B carboxylesterase/lipase family.</text>
</comment>
<keyword evidence="6" id="KW-1185">Reference proteome</keyword>
<dbReference type="InterPro" id="IPR050654">
    <property type="entry name" value="AChE-related_enzymes"/>
</dbReference>
<dbReference type="Proteomes" id="UP001465976">
    <property type="component" value="Unassembled WGS sequence"/>
</dbReference>
<evidence type="ECO:0000313" key="5">
    <source>
        <dbReference type="EMBL" id="KAL0566420.1"/>
    </source>
</evidence>
<dbReference type="InterPro" id="IPR019826">
    <property type="entry name" value="Carboxylesterase_B_AS"/>
</dbReference>
<dbReference type="SUPFAM" id="SSF53474">
    <property type="entry name" value="alpha/beta-Hydrolases"/>
    <property type="match status" value="1"/>
</dbReference>
<dbReference type="PROSITE" id="PS00122">
    <property type="entry name" value="CARBOXYLESTERASE_B_1"/>
    <property type="match status" value="1"/>
</dbReference>
<evidence type="ECO:0000313" key="6">
    <source>
        <dbReference type="Proteomes" id="UP001465976"/>
    </source>
</evidence>
<dbReference type="Gene3D" id="3.40.50.1820">
    <property type="entry name" value="alpha/beta hydrolase"/>
    <property type="match status" value="1"/>
</dbReference>
<protein>
    <recommendedName>
        <fullName evidence="3">Carboxylic ester hydrolase</fullName>
        <ecNumber evidence="3">3.1.1.-</ecNumber>
    </recommendedName>
</protein>
<dbReference type="InterPro" id="IPR002018">
    <property type="entry name" value="CarbesteraseB"/>
</dbReference>
<dbReference type="PANTHER" id="PTHR43918">
    <property type="entry name" value="ACETYLCHOLINESTERASE"/>
    <property type="match status" value="1"/>
</dbReference>
<dbReference type="EMBL" id="JBAHYK010001904">
    <property type="protein sequence ID" value="KAL0566420.1"/>
    <property type="molecule type" value="Genomic_DNA"/>
</dbReference>
<feature type="domain" description="Carboxylesterase type B" evidence="4">
    <location>
        <begin position="1"/>
        <end position="363"/>
    </location>
</feature>
<evidence type="ECO:0000256" key="2">
    <source>
        <dbReference type="ARBA" id="ARBA00022801"/>
    </source>
</evidence>
<evidence type="ECO:0000256" key="3">
    <source>
        <dbReference type="RuleBase" id="RU361235"/>
    </source>
</evidence>
<name>A0ABR3EU49_9AGAR</name>
<dbReference type="PANTHER" id="PTHR43918:SF4">
    <property type="entry name" value="CARBOXYLIC ESTER HYDROLASE"/>
    <property type="match status" value="1"/>
</dbReference>
<evidence type="ECO:0000259" key="4">
    <source>
        <dbReference type="Pfam" id="PF00135"/>
    </source>
</evidence>